<dbReference type="AlphaFoldDB" id="A0A7H0VFM6"/>
<reference evidence="1 2" key="1">
    <citation type="submission" date="2020-08" db="EMBL/GenBank/DDBJ databases">
        <title>Croceimicrobium hydrocarbonivorans gen. nov., sp. nov., a novel marine bacterium isolated from a bacterial consortium that degrades polyethylene terephthalate.</title>
        <authorList>
            <person name="Liu R."/>
        </authorList>
    </citation>
    <scope>NUCLEOTIDE SEQUENCE [LARGE SCALE GENOMIC DNA]</scope>
    <source>
        <strain evidence="1 2">A20-9</strain>
    </source>
</reference>
<accession>A0A7H0VFM6</accession>
<proteinExistence type="predicted"/>
<dbReference type="Proteomes" id="UP000516305">
    <property type="component" value="Chromosome"/>
</dbReference>
<name>A0A7H0VFM6_9FLAO</name>
<dbReference type="RefSeq" id="WP_210759051.1">
    <property type="nucleotide sequence ID" value="NZ_CP060139.1"/>
</dbReference>
<sequence>MKIVLIILLSFITTGQLFAECAIDGLWALPQKGTIKQNSLIVLTGYFRSQKIVTSLNENYPIYLESEGHRVKLNVKNRYKGLFELTQAILEPEEELIAGRTYQLKIDKLDEFETSRLRRWNSELGKYEPITWKVDGGIDTESPELLNVPELVDKRTIHYGCGPAIYADFKIQTKDESELLVKTELVDLKSGESTTYFLNFEGTDTLSVGRGMCSGAFSYKENRRYKVRFSLMDICGNENEKWTAWIQFDSPYEGL</sequence>
<evidence type="ECO:0000313" key="2">
    <source>
        <dbReference type="Proteomes" id="UP000516305"/>
    </source>
</evidence>
<evidence type="ECO:0000313" key="1">
    <source>
        <dbReference type="EMBL" id="QNR24524.1"/>
    </source>
</evidence>
<organism evidence="1 2">
    <name type="scientific">Croceimicrobium hydrocarbonivorans</name>
    <dbReference type="NCBI Taxonomy" id="2761580"/>
    <lineage>
        <taxon>Bacteria</taxon>
        <taxon>Pseudomonadati</taxon>
        <taxon>Bacteroidota</taxon>
        <taxon>Flavobacteriia</taxon>
        <taxon>Flavobacteriales</taxon>
        <taxon>Owenweeksiaceae</taxon>
        <taxon>Croceimicrobium</taxon>
    </lineage>
</organism>
<keyword evidence="2" id="KW-1185">Reference proteome</keyword>
<gene>
    <name evidence="1" type="ORF">H4K34_01390</name>
</gene>
<dbReference type="KEGG" id="chyd:H4K34_01390"/>
<protein>
    <submittedName>
        <fullName evidence="1">Uncharacterized protein</fullName>
    </submittedName>
</protein>
<dbReference type="EMBL" id="CP060139">
    <property type="protein sequence ID" value="QNR24524.1"/>
    <property type="molecule type" value="Genomic_DNA"/>
</dbReference>